<name>A0ACB9KCI1_9ASTR</name>
<keyword evidence="2" id="KW-1185">Reference proteome</keyword>
<evidence type="ECO:0000313" key="1">
    <source>
        <dbReference type="EMBL" id="KAI3829983.1"/>
    </source>
</evidence>
<dbReference type="EMBL" id="CM042018">
    <property type="protein sequence ID" value="KAI3829983.1"/>
    <property type="molecule type" value="Genomic_DNA"/>
</dbReference>
<comment type="caution">
    <text evidence="1">The sequence shown here is derived from an EMBL/GenBank/DDBJ whole genome shotgun (WGS) entry which is preliminary data.</text>
</comment>
<gene>
    <name evidence="1" type="ORF">L1987_04115</name>
</gene>
<reference evidence="1 2" key="2">
    <citation type="journal article" date="2022" name="Mol. Ecol. Resour.">
        <title>The genomes of chicory, endive, great burdock and yacon provide insights into Asteraceae paleo-polyploidization history and plant inulin production.</title>
        <authorList>
            <person name="Fan W."/>
            <person name="Wang S."/>
            <person name="Wang H."/>
            <person name="Wang A."/>
            <person name="Jiang F."/>
            <person name="Liu H."/>
            <person name="Zhao H."/>
            <person name="Xu D."/>
            <person name="Zhang Y."/>
        </authorList>
    </citation>
    <scope>NUCLEOTIDE SEQUENCE [LARGE SCALE GENOMIC DNA]</scope>
    <source>
        <strain evidence="2">cv. Yunnan</strain>
        <tissue evidence="1">Leaves</tissue>
    </source>
</reference>
<proteinExistence type="predicted"/>
<reference evidence="2" key="1">
    <citation type="journal article" date="2022" name="Mol. Ecol. Resour.">
        <title>The genomes of chicory, endive, great burdock and yacon provide insights into Asteraceae palaeo-polyploidization history and plant inulin production.</title>
        <authorList>
            <person name="Fan W."/>
            <person name="Wang S."/>
            <person name="Wang H."/>
            <person name="Wang A."/>
            <person name="Jiang F."/>
            <person name="Liu H."/>
            <person name="Zhao H."/>
            <person name="Xu D."/>
            <person name="Zhang Y."/>
        </authorList>
    </citation>
    <scope>NUCLEOTIDE SEQUENCE [LARGE SCALE GENOMIC DNA]</scope>
    <source>
        <strain evidence="2">cv. Yunnan</strain>
    </source>
</reference>
<accession>A0ACB9KCI1</accession>
<dbReference type="Proteomes" id="UP001056120">
    <property type="component" value="Linkage Group LG01"/>
</dbReference>
<organism evidence="1 2">
    <name type="scientific">Smallanthus sonchifolius</name>
    <dbReference type="NCBI Taxonomy" id="185202"/>
    <lineage>
        <taxon>Eukaryota</taxon>
        <taxon>Viridiplantae</taxon>
        <taxon>Streptophyta</taxon>
        <taxon>Embryophyta</taxon>
        <taxon>Tracheophyta</taxon>
        <taxon>Spermatophyta</taxon>
        <taxon>Magnoliopsida</taxon>
        <taxon>eudicotyledons</taxon>
        <taxon>Gunneridae</taxon>
        <taxon>Pentapetalae</taxon>
        <taxon>asterids</taxon>
        <taxon>campanulids</taxon>
        <taxon>Asterales</taxon>
        <taxon>Asteraceae</taxon>
        <taxon>Asteroideae</taxon>
        <taxon>Heliantheae alliance</taxon>
        <taxon>Millerieae</taxon>
        <taxon>Smallanthus</taxon>
    </lineage>
</organism>
<sequence>MVVPCFPISLARGCGATGQVQVREFARLNGRRRWGATGQGTNLVIATQESLNLESDSDNDELQVSENASIGRVLADRN</sequence>
<evidence type="ECO:0000313" key="2">
    <source>
        <dbReference type="Proteomes" id="UP001056120"/>
    </source>
</evidence>
<protein>
    <submittedName>
        <fullName evidence="1">Uncharacterized protein</fullName>
    </submittedName>
</protein>